<dbReference type="OrthoDB" id="105426at2157"/>
<dbReference type="AlphaFoldDB" id="G7WRI3"/>
<dbReference type="KEGG" id="mhi:Mhar_2374"/>
<keyword evidence="2" id="KW-1185">Reference proteome</keyword>
<name>G7WRI3_METH6</name>
<dbReference type="HOGENOM" id="CLU_194238_1_0_2"/>
<sequence length="61" mass="6904">MIATKRLAVTEPVWAELSDLKRPGETFSQLLAEMIEREKKARLVVHLKSIADEGDFVELPP</sequence>
<evidence type="ECO:0000313" key="2">
    <source>
        <dbReference type="Proteomes" id="UP000005877"/>
    </source>
</evidence>
<protein>
    <submittedName>
        <fullName evidence="1">Uncharacterized protein</fullName>
    </submittedName>
</protein>
<dbReference type="GeneID" id="12511553"/>
<gene>
    <name evidence="1" type="ordered locus">Mhar_2374</name>
</gene>
<dbReference type="Proteomes" id="UP000005877">
    <property type="component" value="Chromosome"/>
</dbReference>
<organism evidence="1 2">
    <name type="scientific">Methanothrix harundinacea (strain 6Ac)</name>
    <name type="common">Methanosaeta harundinacea</name>
    <dbReference type="NCBI Taxonomy" id="1110509"/>
    <lineage>
        <taxon>Archaea</taxon>
        <taxon>Methanobacteriati</taxon>
        <taxon>Methanobacteriota</taxon>
        <taxon>Stenosarchaea group</taxon>
        <taxon>Methanomicrobia</taxon>
        <taxon>Methanotrichales</taxon>
        <taxon>Methanotrichaceae</taxon>
        <taxon>Methanothrix</taxon>
    </lineage>
</organism>
<dbReference type="RefSeq" id="WP_014587900.1">
    <property type="nucleotide sequence ID" value="NC_017527.1"/>
</dbReference>
<dbReference type="EMBL" id="CP003117">
    <property type="protein sequence ID" value="AET65724.1"/>
    <property type="molecule type" value="Genomic_DNA"/>
</dbReference>
<reference evidence="1 2" key="1">
    <citation type="journal article" date="2012" name="PLoS ONE">
        <title>The genome characteristics and predicted function of methyl-group oxidation pathway in the obligate aceticlastic methanogens, Methanosaeta spp.</title>
        <authorList>
            <person name="Zhu J."/>
            <person name="Zheng H."/>
            <person name="Ai G."/>
            <person name="Zhang G."/>
            <person name="Liu D."/>
            <person name="Liu X."/>
            <person name="Dong X."/>
        </authorList>
    </citation>
    <scope>NUCLEOTIDE SEQUENCE [LARGE SCALE GENOMIC DNA]</scope>
    <source>
        <strain evidence="1 2">6Ac</strain>
    </source>
</reference>
<evidence type="ECO:0000313" key="1">
    <source>
        <dbReference type="EMBL" id="AET65724.1"/>
    </source>
</evidence>
<proteinExistence type="predicted"/>
<accession>G7WRI3</accession>